<protein>
    <submittedName>
        <fullName evidence="9">Acyltransferase</fullName>
    </submittedName>
</protein>
<evidence type="ECO:0000313" key="9">
    <source>
        <dbReference type="EMBL" id="TLD72809.1"/>
    </source>
</evidence>
<evidence type="ECO:0000259" key="8">
    <source>
        <dbReference type="Pfam" id="PF07786"/>
    </source>
</evidence>
<evidence type="ECO:0000256" key="2">
    <source>
        <dbReference type="ARBA" id="ARBA00007400"/>
    </source>
</evidence>
<accession>A0A5R8KLY2</accession>
<evidence type="ECO:0000256" key="7">
    <source>
        <dbReference type="SAM" id="Phobius"/>
    </source>
</evidence>
<gene>
    <name evidence="9" type="ORF">FEM03_01690</name>
</gene>
<dbReference type="GO" id="GO:0016413">
    <property type="term" value="F:O-acetyltransferase activity"/>
    <property type="evidence" value="ECO:0007669"/>
    <property type="project" value="TreeGrafter"/>
</dbReference>
<dbReference type="AlphaFoldDB" id="A0A5R8KLY2"/>
<dbReference type="GO" id="GO:0005886">
    <property type="term" value="C:plasma membrane"/>
    <property type="evidence" value="ECO:0007669"/>
    <property type="project" value="UniProtKB-SubCell"/>
</dbReference>
<comment type="subcellular location">
    <subcellularLocation>
        <location evidence="1">Cell membrane</location>
        <topology evidence="1">Multi-pass membrane protein</topology>
    </subcellularLocation>
</comment>
<keyword evidence="9" id="KW-0808">Transferase</keyword>
<dbReference type="Pfam" id="PF07786">
    <property type="entry name" value="HGSNAT_cat"/>
    <property type="match status" value="1"/>
</dbReference>
<feature type="transmembrane region" description="Helical" evidence="7">
    <location>
        <begin position="39"/>
        <end position="58"/>
    </location>
</feature>
<reference evidence="9 10" key="1">
    <citation type="submission" date="2019-05" db="EMBL/GenBank/DDBJ databases">
        <title>Verrucobacter flavum gen. nov., sp. nov. a new member of the family Verrucomicrobiaceae.</title>
        <authorList>
            <person name="Szuroczki S."/>
            <person name="Abbaszade G."/>
            <person name="Szabo A."/>
            <person name="Felfoldi T."/>
            <person name="Schumann P."/>
            <person name="Boka K."/>
            <person name="Keki Z."/>
            <person name="Toumi M."/>
            <person name="Toth E."/>
        </authorList>
    </citation>
    <scope>NUCLEOTIDE SEQUENCE [LARGE SCALE GENOMIC DNA]</scope>
    <source>
        <strain evidence="9 10">MG-N-17</strain>
    </source>
</reference>
<dbReference type="GO" id="GO:0009246">
    <property type="term" value="P:enterobacterial common antigen biosynthetic process"/>
    <property type="evidence" value="ECO:0007669"/>
    <property type="project" value="TreeGrafter"/>
</dbReference>
<feature type="transmembrane region" description="Helical" evidence="7">
    <location>
        <begin position="236"/>
        <end position="255"/>
    </location>
</feature>
<name>A0A5R8KLY2_9BACT</name>
<dbReference type="PANTHER" id="PTHR40074">
    <property type="entry name" value="O-ACETYLTRANSFERASE WECH"/>
    <property type="match status" value="1"/>
</dbReference>
<feature type="transmembrane region" description="Helical" evidence="7">
    <location>
        <begin position="70"/>
        <end position="90"/>
    </location>
</feature>
<feature type="transmembrane region" description="Helical" evidence="7">
    <location>
        <begin position="148"/>
        <end position="166"/>
    </location>
</feature>
<keyword evidence="5 7" id="KW-1133">Transmembrane helix</keyword>
<keyword evidence="6 7" id="KW-0472">Membrane</keyword>
<evidence type="ECO:0000313" key="10">
    <source>
        <dbReference type="Proteomes" id="UP000306196"/>
    </source>
</evidence>
<proteinExistence type="inferred from homology"/>
<organism evidence="9 10">
    <name type="scientific">Phragmitibacter flavus</name>
    <dbReference type="NCBI Taxonomy" id="2576071"/>
    <lineage>
        <taxon>Bacteria</taxon>
        <taxon>Pseudomonadati</taxon>
        <taxon>Verrucomicrobiota</taxon>
        <taxon>Verrucomicrobiia</taxon>
        <taxon>Verrucomicrobiales</taxon>
        <taxon>Verrucomicrobiaceae</taxon>
        <taxon>Phragmitibacter</taxon>
    </lineage>
</organism>
<feature type="transmembrane region" description="Helical" evidence="7">
    <location>
        <begin position="111"/>
        <end position="128"/>
    </location>
</feature>
<keyword evidence="4 7" id="KW-0812">Transmembrane</keyword>
<dbReference type="Proteomes" id="UP000306196">
    <property type="component" value="Unassembled WGS sequence"/>
</dbReference>
<evidence type="ECO:0000256" key="4">
    <source>
        <dbReference type="ARBA" id="ARBA00022692"/>
    </source>
</evidence>
<feature type="transmembrane region" description="Helical" evidence="7">
    <location>
        <begin position="330"/>
        <end position="347"/>
    </location>
</feature>
<evidence type="ECO:0000256" key="3">
    <source>
        <dbReference type="ARBA" id="ARBA00022475"/>
    </source>
</evidence>
<dbReference type="OrthoDB" id="181228at2"/>
<evidence type="ECO:0000256" key="6">
    <source>
        <dbReference type="ARBA" id="ARBA00023136"/>
    </source>
</evidence>
<sequence>MDIGHWQCKRLTLCLPHPLMSAPALPSPPVTKREIWIDLLRGFAVLIMLETHCVNVFLDPSTVANPAWMGWLNFFNGLAAPTFLWIAGYLQGLGIRRAIATNRPLLTRQRLLRLLLICLLGIALQIPWSPWLAGDYGIASWTSLTAVNILQCLAMSLFVLLLLGAWMRTRYDLATALLAIAVILAATAANGWSTGLMPLDSWLNRNNGSIFPFFPWFAFCAVGSLMGRWELSWKTWMPLALLMIFGGTGIQHGPFDQTHPGFFFERLGYVLVFAIFIHATSKICRISWLQLIGRQSLFIYVLHLQILHSLPLPGGSPDKLWANQLSLKHTSLALVMLLLICLAFAWLNEQRQNRCRPANPMPAST</sequence>
<comment type="caution">
    <text evidence="9">The sequence shown here is derived from an EMBL/GenBank/DDBJ whole genome shotgun (WGS) entry which is preliminary data.</text>
</comment>
<evidence type="ECO:0000256" key="1">
    <source>
        <dbReference type="ARBA" id="ARBA00004651"/>
    </source>
</evidence>
<keyword evidence="9" id="KW-0012">Acyltransferase</keyword>
<evidence type="ECO:0000256" key="5">
    <source>
        <dbReference type="ARBA" id="ARBA00022989"/>
    </source>
</evidence>
<keyword evidence="3" id="KW-1003">Cell membrane</keyword>
<keyword evidence="10" id="KW-1185">Reference proteome</keyword>
<feature type="transmembrane region" description="Helical" evidence="7">
    <location>
        <begin position="173"/>
        <end position="193"/>
    </location>
</feature>
<dbReference type="PANTHER" id="PTHR40074:SF2">
    <property type="entry name" value="O-ACETYLTRANSFERASE WECH"/>
    <property type="match status" value="1"/>
</dbReference>
<feature type="transmembrane region" description="Helical" evidence="7">
    <location>
        <begin position="291"/>
        <end position="310"/>
    </location>
</feature>
<feature type="transmembrane region" description="Helical" evidence="7">
    <location>
        <begin position="213"/>
        <end position="229"/>
    </location>
</feature>
<feature type="domain" description="Heparan-alpha-glucosaminide N-acetyltransferase catalytic" evidence="8">
    <location>
        <begin position="33"/>
        <end position="230"/>
    </location>
</feature>
<dbReference type="EMBL" id="VAUV01000001">
    <property type="protein sequence ID" value="TLD72809.1"/>
    <property type="molecule type" value="Genomic_DNA"/>
</dbReference>
<comment type="similarity">
    <text evidence="2">Belongs to the acyltransferase 3 family.</text>
</comment>
<dbReference type="InterPro" id="IPR012429">
    <property type="entry name" value="HGSNAT_cat"/>
</dbReference>